<dbReference type="EMBL" id="NVQC01000024">
    <property type="protein sequence ID" value="PTL35384.1"/>
    <property type="molecule type" value="Genomic_DNA"/>
</dbReference>
<dbReference type="SMART" id="SM00240">
    <property type="entry name" value="FHA"/>
    <property type="match status" value="1"/>
</dbReference>
<evidence type="ECO:0000313" key="3">
    <source>
        <dbReference type="Proteomes" id="UP000241436"/>
    </source>
</evidence>
<reference evidence="3" key="2">
    <citation type="journal article" date="2018" name="Environ. Microbiol.">
        <title>Bloom of a denitrifying methanotroph, 'Candidatus Methylomirabilis limnetica', in a deep stratified lake.</title>
        <authorList>
            <person name="Graf J.S."/>
            <person name="Mayr M.J."/>
            <person name="Marchant H.K."/>
            <person name="Tienken D."/>
            <person name="Hach P.F."/>
            <person name="Brand A."/>
            <person name="Schubert C.J."/>
            <person name="Kuypers M.M."/>
            <person name="Milucka J."/>
        </authorList>
    </citation>
    <scope>NUCLEOTIDE SEQUENCE [LARGE SCALE GENOMIC DNA]</scope>
    <source>
        <strain evidence="3">Zug</strain>
    </source>
</reference>
<dbReference type="InterPro" id="IPR000253">
    <property type="entry name" value="FHA_dom"/>
</dbReference>
<dbReference type="SUPFAM" id="SSF49879">
    <property type="entry name" value="SMAD/FHA domain"/>
    <property type="match status" value="1"/>
</dbReference>
<dbReference type="AlphaFoldDB" id="A0A2T4TW94"/>
<name>A0A2T4TW94_9BACT</name>
<dbReference type="Proteomes" id="UP000241436">
    <property type="component" value="Unassembled WGS sequence"/>
</dbReference>
<dbReference type="CDD" id="cd00060">
    <property type="entry name" value="FHA"/>
    <property type="match status" value="1"/>
</dbReference>
<feature type="domain" description="FHA" evidence="1">
    <location>
        <begin position="64"/>
        <end position="122"/>
    </location>
</feature>
<comment type="caution">
    <text evidence="2">The sequence shown here is derived from an EMBL/GenBank/DDBJ whole genome shotgun (WGS) entry which is preliminary data.</text>
</comment>
<reference evidence="2 3" key="1">
    <citation type="submission" date="2017-09" db="EMBL/GenBank/DDBJ databases">
        <title>Bloom of a denitrifying methanotroph, Candidatus Methylomirabilis limnetica, in a deep stratified lake.</title>
        <authorList>
            <person name="Graf J.S."/>
            <person name="Marchant H.K."/>
            <person name="Tienken D."/>
            <person name="Hach P.F."/>
            <person name="Brand A."/>
            <person name="Schubert C.J."/>
            <person name="Kuypers M.M."/>
            <person name="Milucka J."/>
        </authorList>
    </citation>
    <scope>NUCLEOTIDE SEQUENCE [LARGE SCALE GENOMIC DNA]</scope>
    <source>
        <strain evidence="2 3">Zug</strain>
    </source>
</reference>
<dbReference type="Gene3D" id="2.60.200.20">
    <property type="match status" value="1"/>
</dbReference>
<keyword evidence="3" id="KW-1185">Reference proteome</keyword>
<protein>
    <recommendedName>
        <fullName evidence="1">FHA domain-containing protein</fullName>
    </recommendedName>
</protein>
<proteinExistence type="predicted"/>
<gene>
    <name evidence="2" type="ORF">CLG94_09960</name>
</gene>
<organism evidence="2 3">
    <name type="scientific">Candidatus Methylomirabilis limnetica</name>
    <dbReference type="NCBI Taxonomy" id="2033718"/>
    <lineage>
        <taxon>Bacteria</taxon>
        <taxon>Candidatus Methylomirabilota</taxon>
        <taxon>Candidatus Methylomirabilia</taxon>
        <taxon>Candidatus Methylomirabilales</taxon>
        <taxon>Candidatus Methylomirabilaceae</taxon>
        <taxon>Candidatus Methylomirabilis</taxon>
    </lineage>
</organism>
<evidence type="ECO:0000313" key="2">
    <source>
        <dbReference type="EMBL" id="PTL35384.1"/>
    </source>
</evidence>
<dbReference type="PROSITE" id="PS50006">
    <property type="entry name" value="FHA_DOMAIN"/>
    <property type="match status" value="1"/>
</dbReference>
<accession>A0A2T4TW94</accession>
<sequence>MMQPTPRAADTYIQPKESSMSEKSAFLKALTPEAKACLGKQMFQIPRYPFRVGGESRRGIPTQFADSRRAAHSEPNNDVYLRDPGPLLNVSREHFQIELRGEDHFLVDRGSACGTLLEGAIIGKNRTGGEKRLDDGDVIIVGTSASLYVFKFLNAA</sequence>
<dbReference type="InterPro" id="IPR008984">
    <property type="entry name" value="SMAD_FHA_dom_sf"/>
</dbReference>
<dbReference type="Pfam" id="PF00498">
    <property type="entry name" value="FHA"/>
    <property type="match status" value="1"/>
</dbReference>
<evidence type="ECO:0000259" key="1">
    <source>
        <dbReference type="PROSITE" id="PS50006"/>
    </source>
</evidence>